<reference evidence="1 2" key="1">
    <citation type="journal article" date="2019" name="Sci. Rep.">
        <title>Orb-weaving spider Araneus ventricosus genome elucidates the spidroin gene catalogue.</title>
        <authorList>
            <person name="Kono N."/>
            <person name="Nakamura H."/>
            <person name="Ohtoshi R."/>
            <person name="Moran D.A.P."/>
            <person name="Shinohara A."/>
            <person name="Yoshida Y."/>
            <person name="Fujiwara M."/>
            <person name="Mori M."/>
            <person name="Tomita M."/>
            <person name="Arakawa K."/>
        </authorList>
    </citation>
    <scope>NUCLEOTIDE SEQUENCE [LARGE SCALE GENOMIC DNA]</scope>
</reference>
<evidence type="ECO:0000313" key="1">
    <source>
        <dbReference type="EMBL" id="GBM59565.1"/>
    </source>
</evidence>
<keyword evidence="2" id="KW-1185">Reference proteome</keyword>
<evidence type="ECO:0000313" key="2">
    <source>
        <dbReference type="Proteomes" id="UP000499080"/>
    </source>
</evidence>
<dbReference type="Proteomes" id="UP000499080">
    <property type="component" value="Unassembled WGS sequence"/>
</dbReference>
<accession>A0A4Y2H3C1</accession>
<dbReference type="AlphaFoldDB" id="A0A4Y2H3C1"/>
<comment type="caution">
    <text evidence="1">The sequence shown here is derived from an EMBL/GenBank/DDBJ whole genome shotgun (WGS) entry which is preliminary data.</text>
</comment>
<sequence length="93" mass="11108">MTVQPRRHWISSVCPNNQFRSRKHGIESAFARKLLGHYVGYSGNNPVVKCLTNARKITVFLSLESPRKMWLHKNCSWNLQREKFFVWERNFQD</sequence>
<gene>
    <name evidence="1" type="ORF">AVEN_268744_1</name>
</gene>
<dbReference type="EMBL" id="BGPR01001688">
    <property type="protein sequence ID" value="GBM59565.1"/>
    <property type="molecule type" value="Genomic_DNA"/>
</dbReference>
<proteinExistence type="predicted"/>
<name>A0A4Y2H3C1_ARAVE</name>
<protein>
    <submittedName>
        <fullName evidence="1">Uncharacterized protein</fullName>
    </submittedName>
</protein>
<organism evidence="1 2">
    <name type="scientific">Araneus ventricosus</name>
    <name type="common">Orbweaver spider</name>
    <name type="synonym">Epeira ventricosa</name>
    <dbReference type="NCBI Taxonomy" id="182803"/>
    <lineage>
        <taxon>Eukaryota</taxon>
        <taxon>Metazoa</taxon>
        <taxon>Ecdysozoa</taxon>
        <taxon>Arthropoda</taxon>
        <taxon>Chelicerata</taxon>
        <taxon>Arachnida</taxon>
        <taxon>Araneae</taxon>
        <taxon>Araneomorphae</taxon>
        <taxon>Entelegynae</taxon>
        <taxon>Araneoidea</taxon>
        <taxon>Araneidae</taxon>
        <taxon>Araneus</taxon>
    </lineage>
</organism>